<dbReference type="PANTHER" id="PTHR11102">
    <property type="entry name" value="SEL-1-LIKE PROTEIN"/>
    <property type="match status" value="1"/>
</dbReference>
<dbReference type="InterPro" id="IPR011990">
    <property type="entry name" value="TPR-like_helical_dom_sf"/>
</dbReference>
<keyword evidence="1" id="KW-0732">Signal</keyword>
<dbReference type="AlphaFoldDB" id="A0A166WZ32"/>
<evidence type="ECO:0000313" key="3">
    <source>
        <dbReference type="Proteomes" id="UP000076643"/>
    </source>
</evidence>
<evidence type="ECO:0000313" key="2">
    <source>
        <dbReference type="EMBL" id="KZN39057.1"/>
    </source>
</evidence>
<accession>A0A166WZ32</accession>
<dbReference type="InterPro" id="IPR050767">
    <property type="entry name" value="Sel1_AlgK"/>
</dbReference>
<dbReference type="EMBL" id="AUYB01000100">
    <property type="protein sequence ID" value="KZN39057.1"/>
    <property type="molecule type" value="Genomic_DNA"/>
</dbReference>
<dbReference type="Pfam" id="PF08238">
    <property type="entry name" value="Sel1"/>
    <property type="match status" value="4"/>
</dbReference>
<dbReference type="Gene3D" id="1.25.40.10">
    <property type="entry name" value="Tetratricopeptide repeat domain"/>
    <property type="match status" value="1"/>
</dbReference>
<dbReference type="SMART" id="SM00671">
    <property type="entry name" value="SEL1"/>
    <property type="match status" value="4"/>
</dbReference>
<evidence type="ECO:0000256" key="1">
    <source>
        <dbReference type="SAM" id="SignalP"/>
    </source>
</evidence>
<sequence length="242" mass="27082">MWQKITRTFVLAGLITCSAPSLATLEEGIAAANMGKFDVALKEFRYLVDMGYAPGMYELAKMYDGGYGVPKDPRKAAELLQRAVKLGSSDAMFALAVMYEDGRGVKLDKQKAVDLFTQAARKNLPAAQYNLGVMHANGDGVTQDYLEARFWYERAAANNYTLAMFNLALLYYQGLGVQKNIERSYIWNTLAEFNGYQPATESRQLDEQSMSRSQIERGQKIANEIYHKIQARTYIAGSGFVE</sequence>
<reference evidence="2 3" key="1">
    <citation type="submission" date="2013-07" db="EMBL/GenBank/DDBJ databases">
        <title>Comparative Genomic and Metabolomic Analysis of Twelve Strains of Pseudoalteromonas luteoviolacea.</title>
        <authorList>
            <person name="Vynne N.G."/>
            <person name="Mansson M."/>
            <person name="Gram L."/>
        </authorList>
    </citation>
    <scope>NUCLEOTIDE SEQUENCE [LARGE SCALE GENOMIC DNA]</scope>
    <source>
        <strain evidence="2 3">DSM 6061</strain>
    </source>
</reference>
<feature type="signal peptide" evidence="1">
    <location>
        <begin position="1"/>
        <end position="23"/>
    </location>
</feature>
<dbReference type="STRING" id="43657.S4054249_21765"/>
<dbReference type="SUPFAM" id="SSF81901">
    <property type="entry name" value="HCP-like"/>
    <property type="match status" value="1"/>
</dbReference>
<protein>
    <submittedName>
        <fullName evidence="2">Protein prenylyltransferase domain-containing protein</fullName>
    </submittedName>
</protein>
<keyword evidence="3" id="KW-1185">Reference proteome</keyword>
<dbReference type="PANTHER" id="PTHR11102:SF160">
    <property type="entry name" value="ERAD-ASSOCIATED E3 UBIQUITIN-PROTEIN LIGASE COMPONENT HRD3"/>
    <property type="match status" value="1"/>
</dbReference>
<proteinExistence type="predicted"/>
<dbReference type="GO" id="GO:0016740">
    <property type="term" value="F:transferase activity"/>
    <property type="evidence" value="ECO:0007669"/>
    <property type="project" value="UniProtKB-KW"/>
</dbReference>
<dbReference type="PATRIC" id="fig|1365250.3.peg.2170"/>
<keyword evidence="2" id="KW-0808">Transferase</keyword>
<comment type="caution">
    <text evidence="2">The sequence shown here is derived from an EMBL/GenBank/DDBJ whole genome shotgun (WGS) entry which is preliminary data.</text>
</comment>
<feature type="chain" id="PRO_5007882087" evidence="1">
    <location>
        <begin position="24"/>
        <end position="242"/>
    </location>
</feature>
<organism evidence="2 3">
    <name type="scientific">Pseudoalteromonas luteoviolacea DSM 6061</name>
    <dbReference type="NCBI Taxonomy" id="1365250"/>
    <lineage>
        <taxon>Bacteria</taxon>
        <taxon>Pseudomonadati</taxon>
        <taxon>Pseudomonadota</taxon>
        <taxon>Gammaproteobacteria</taxon>
        <taxon>Alteromonadales</taxon>
        <taxon>Pseudoalteromonadaceae</taxon>
        <taxon>Pseudoalteromonas</taxon>
    </lineage>
</organism>
<dbReference type="Proteomes" id="UP000076643">
    <property type="component" value="Unassembled WGS sequence"/>
</dbReference>
<dbReference type="InterPro" id="IPR006597">
    <property type="entry name" value="Sel1-like"/>
</dbReference>
<dbReference type="RefSeq" id="WP_063365215.1">
    <property type="nucleotide sequence ID" value="NZ_AQHB01000049.1"/>
</dbReference>
<gene>
    <name evidence="2" type="ORF">N475_14700</name>
</gene>
<name>A0A166WZ32_9GAMM</name>